<dbReference type="InterPro" id="IPR009081">
    <property type="entry name" value="PP-bd_ACP"/>
</dbReference>
<keyword evidence="2" id="KW-0596">Phosphopantetheine</keyword>
<dbReference type="Gene3D" id="3.30.559.30">
    <property type="entry name" value="Nonribosomal peptide synthetase, condensation domain"/>
    <property type="match status" value="4"/>
</dbReference>
<dbReference type="CDD" id="cd12117">
    <property type="entry name" value="A_NRPS_Srf_like"/>
    <property type="match status" value="1"/>
</dbReference>
<dbReference type="InterPro" id="IPR045851">
    <property type="entry name" value="AMP-bd_C_sf"/>
</dbReference>
<dbReference type="InterPro" id="IPR010071">
    <property type="entry name" value="AA_adenyl_dom"/>
</dbReference>
<dbReference type="Pfam" id="PF00550">
    <property type="entry name" value="PP-binding"/>
    <property type="match status" value="2"/>
</dbReference>
<evidence type="ECO:0000313" key="8">
    <source>
        <dbReference type="Proteomes" id="UP001164439"/>
    </source>
</evidence>
<dbReference type="Gene3D" id="3.30.559.10">
    <property type="entry name" value="Chloramphenicol acetyltransferase-like domain"/>
    <property type="match status" value="4"/>
</dbReference>
<dbReference type="Gene3D" id="2.30.38.10">
    <property type="entry name" value="Luciferase, Domain 3"/>
    <property type="match status" value="2"/>
</dbReference>
<reference evidence="7" key="1">
    <citation type="submission" date="2022-12" db="EMBL/GenBank/DDBJ databases">
        <authorList>
            <person name="Ruckert C."/>
            <person name="Busche T."/>
            <person name="Kalinowski J."/>
            <person name="Wittmann C."/>
        </authorList>
    </citation>
    <scope>NUCLEOTIDE SEQUENCE</scope>
    <source>
        <strain evidence="7">DSM 40467</strain>
    </source>
</reference>
<dbReference type="InterPro" id="IPR000873">
    <property type="entry name" value="AMP-dep_synth/lig_dom"/>
</dbReference>
<dbReference type="InterPro" id="IPR001242">
    <property type="entry name" value="Condensation_dom"/>
</dbReference>
<sequence>MTDIDLTGLTPEQKRVLLAERLRRAGEGRAPARRRRFDASFPQQRMWFLEQLNPGSAAYNIPAAARVHGPLDVELWRRSLAEIVRRHESLRTTFDEVDGEPVQVVHDSGELELTVVECGHLRGPEGEPGIVELARQEFARPFDLGTGPLMRMRFLRLADDEHVLLLTMHHIVADLWSTSVLFGELIALYQGHLTGTPAELPQLPVQYADYAAWQRKKLAGDGFAAELEHWRKTLEGAPPVLELPTDRPRPAVLTSAGGSRPFHLPAPVMNGVRELSRRTGVTPFMTLLAAYVVLLHRYSRQEDVVVGVPVANRGQSQVEPLIGYFVNTLAIRNDVSGNPSFTELLGRVRRSALDAFAHQDVPFERLVEELSPERDLSRSPVFQVSFVFQNIPVPEFDVAGLRFELLEVASSTARFDLELQVFERDEELGGWFEYNTELFDAATVDRMGGHLKVLLDNLLADPEQAVLDVPLMTEAEERAQHQEREDTRAEWPDEALTHQRVARQAALRPDTEAVYCQGETLTYARLDAAANQLARRLKRLGVGRDVMVGVCLERSLDMVVAVLAVLKAGGAYVPVDPKLPEDRMAFMIEDAGLPVVITQSSVAPNLPESPATALCVDELREEIAAESAEALDEPVAPEDLAYVIYTSGSTGRPKGVQLPHRALRNLFRAMKQWPGIDADDSLLAVTTLSFDIATLELLLPLVEGARVVLATREVATDGKLLADEMAATGATMMQATPSTWRMLLDAGWPGRPGLRGLICGEALPPDLARRLLAKGVDLWNMYGPSETTIYSLGTRITDDTITIGRPIANTEVHILDPEGRPVPPGVPGELCIGGAGLARGYLDRPELTAKQFITNPFESDLADRLYRTGDLVRRRVDGTVDYLGRLDHQVKLRGYRIELGEIESVLMWQEYIRDSVVVVREDQPGDRRLIAYAVPDPEAGTTDDLRRRLRAALSDKLPDYMVPSAFVFLDALPRTPSGKTDRGALPAPEPGRGTRAATAYVAPRDAEEKTLCELFAQVLNVPRVGIDDSFFALGGHSLLATRLTARIRATLGTEVPVRALFERQTVAGLAELLRQGGGVERPALTPQTRPDPLSLSFAQRRLWFLHQMEGPSPTYNLPLVLRMTGEVDVDCLRAALADVVTRHEALRTVFPDTGTTAYQHILDPDQARPALPVTEVDEAGLDAAVAAAVRHTFDLTSEPPLHAELFTLGADTHVLAVVVHHIAADGWSLAPLRHDLATAYRARLEGRAPAWAPLPVQYADYTLWQQRYLGAQDDPASVWSRQLDHWRGALDGLPERLALPVDRPHPAEASHDGDTLTFRWEADLHQGLARLARDCDVSLFMVLDAALAVLLGRLGAGSDIPIGVASAGRDDQATENLIGFFANTLVLRTRVSDDQTFRELLAAVRENTLDALAHQDIPFEALVDDLRPTRSVAHHPLVQVMLSWQTGTDETLDLPGIGTTPLVAGTGTARMDLVFLLHERLADDGAPAGIEGGIEYNTDVFDPETVRTMARRLRQVLLAMVGDPDRPVGDLDLLTPAERHRLLEEWNGEIAEAPTAGLSELFAAQAARTPDAVAVSHGDQRLTYAELDAAADRLAVRLRALGVGADGAEDAVCLLMDRSPRLPVAILAVIKAGGAYVPLDARYPVSRMRMIVEDTKAGFLLVDGTADPGVGATHVLDVAADDGAYVEPLDLPDRGPERMAYVMYTSGSTGRPKGVAITHGNVASLAADRQWRGGHHARVLLHSPIAFDASTYELWAPLLTGGEVVVAPPGELDPDVLVRTLHEHDVTAAFFTTALFNLLVERDPTAVAGLREVLSGGEIHAPDVFAKAMAGCPNTAFYNIYGPTETTTFALLQDISEVTDGSLPIGLPMDDTRAYVLDERLRPVPVGVPGELYLSGWGVARGYLGQPALTAQRFVDCPYGAPGERMYRTGDLVRRRADGRVEYLGRTDDQVKIRGFRIEPGEIQKTLGSHPAVTDATVLVREKPSGGKDLVGYAVLADGTRAEPAELRAYIAERLPQYMVPVAVVLLDAFPMTANGKIDRRALPAPDFAADTGSRAPASAAERILCAVFAEILQVPEVGPETGFFDLGGDSIQATQLVAQARTAGLVFTVRDVFTQQTVAGIAQVARPADDDTGAGVEDIGTGEIPLLPVVERQRRLGGSVVGFDLSATVGLPPDMDEDRLTAALQAVVDRHDALRLRLVTGPEGQWTLHADEPGSVRVADLLRRVDISALTDAAARALIAEETAAAKERLDPAGGAMLRPVWFDAGAGHPGRLLLAVHHFAVDGVSWRILLTDLAAAWDAVSAGREPLLAPVVTSLRGWAARLTSEESIARHRAELPLWQGVLRDAVPLVPGELDAHRDITGAEGRLTLTLPAEDTAPLVGRAPTVLRSGIQDVLLTAFGLAVDHWRARRLGTDSAPVVLDLESHGRHEHLADGTDLSRTVGWFTGVHPVRLDCGALSWDEVTQAGAGLATAITRTRAQLRSVPEHGLGYGLLRHLDPDSARHLAELPTPQALFNYLGRVPVTDEEKPWFPLRDDTAPGATAARPLPYPLEVNAVTQDGPDGPHLVANWSWAPSLLTEDEVRELADAWFEALRAIGRCARAVEAGAVELPGSDSERAAAADAADLLHAPIPKADRGDGTGLSFGQLEFLLQPVGPDHAHHAVITAWRLRGTLDAPALRRALDDLVARHDILRTRYVQQGSATVQFADGRPTWPLDTVDLRGQEAQQERLRELLTAQTQAPYRIEDGNLVRGLLIQLSDDEHALILVAHHILVDHWGFLVIAGELAELYAAHSTARQPRLPDVMVQHLDYAAWEQDLLTSGALDEHVVHWRGELDGAARTLDFSAPAHQLDDFVQGYSHGVVIDAEVMGAVREAARREGVTLFMMLMSAFHVLLHTYSGATDIAVSHPLAGRERPESKSMVGPFINVVLNRSRLADDPTVGELIQRVLRAELDAYSHQNVPLRALVHDGVIGDGNQTPLRVMLNLLGVPSDELALEGLQVEPLDVRVGDESPLPGLVIAIEPHNLDLYLVAREVEGELRGLWVYSPDRIAPAVMGALVRQWPKALELVADHPELTVSQLRARLRAA</sequence>
<dbReference type="Gene3D" id="3.30.300.30">
    <property type="match status" value="2"/>
</dbReference>
<dbReference type="Pfam" id="PF00501">
    <property type="entry name" value="AMP-binding"/>
    <property type="match status" value="2"/>
</dbReference>
<dbReference type="CDD" id="cd19540">
    <property type="entry name" value="LCL_NRPS-like"/>
    <property type="match status" value="1"/>
</dbReference>
<dbReference type="InterPro" id="IPR006162">
    <property type="entry name" value="Ppantetheine_attach_site"/>
</dbReference>
<evidence type="ECO:0000259" key="6">
    <source>
        <dbReference type="PROSITE" id="PS50075"/>
    </source>
</evidence>
<dbReference type="InterPro" id="IPR036736">
    <property type="entry name" value="ACP-like_sf"/>
</dbReference>
<feature type="domain" description="Carrier" evidence="6">
    <location>
        <begin position="1002"/>
        <end position="1077"/>
    </location>
</feature>
<keyword evidence="3" id="KW-0597">Phosphoprotein</keyword>
<evidence type="ECO:0000256" key="4">
    <source>
        <dbReference type="ARBA" id="ARBA00022737"/>
    </source>
</evidence>
<dbReference type="RefSeq" id="WP_269663666.1">
    <property type="nucleotide sequence ID" value="NZ_CP114413.1"/>
</dbReference>
<dbReference type="Pfam" id="PF13193">
    <property type="entry name" value="AMP-binding_C"/>
    <property type="match status" value="2"/>
</dbReference>
<dbReference type="PROSITE" id="PS00455">
    <property type="entry name" value="AMP_BINDING"/>
    <property type="match status" value="2"/>
</dbReference>
<dbReference type="NCBIfam" id="TIGR01720">
    <property type="entry name" value="NRPS-para261"/>
    <property type="match status" value="1"/>
</dbReference>
<evidence type="ECO:0000256" key="1">
    <source>
        <dbReference type="ARBA" id="ARBA00001957"/>
    </source>
</evidence>
<feature type="domain" description="Carrier" evidence="6">
    <location>
        <begin position="2056"/>
        <end position="2130"/>
    </location>
</feature>
<dbReference type="InterPro" id="IPR020845">
    <property type="entry name" value="AMP-binding_CS"/>
</dbReference>
<name>A0ABY7KSV6_9ACTN</name>
<dbReference type="Gene3D" id="1.10.1200.10">
    <property type="entry name" value="ACP-like"/>
    <property type="match status" value="2"/>
</dbReference>
<evidence type="ECO:0000256" key="5">
    <source>
        <dbReference type="ARBA" id="ARBA00023194"/>
    </source>
</evidence>
<dbReference type="PANTHER" id="PTHR45527">
    <property type="entry name" value="NONRIBOSOMAL PEPTIDE SYNTHETASE"/>
    <property type="match status" value="1"/>
</dbReference>
<dbReference type="SUPFAM" id="SSF56801">
    <property type="entry name" value="Acetyl-CoA synthetase-like"/>
    <property type="match status" value="2"/>
</dbReference>
<dbReference type="NCBIfam" id="TIGR01733">
    <property type="entry name" value="AA-adenyl-dom"/>
    <property type="match status" value="2"/>
</dbReference>
<dbReference type="Proteomes" id="UP001164439">
    <property type="component" value="Chromosome"/>
</dbReference>
<comment type="cofactor">
    <cofactor evidence="1">
        <name>pantetheine 4'-phosphate</name>
        <dbReference type="ChEBI" id="CHEBI:47942"/>
    </cofactor>
</comment>
<proteinExistence type="predicted"/>
<dbReference type="CDD" id="cd19531">
    <property type="entry name" value="LCL_NRPS-like"/>
    <property type="match status" value="2"/>
</dbReference>
<gene>
    <name evidence="7" type="ORF">STRCI_007734</name>
</gene>
<dbReference type="SMART" id="SM00823">
    <property type="entry name" value="PKS_PP"/>
    <property type="match status" value="2"/>
</dbReference>
<dbReference type="SUPFAM" id="SSF52777">
    <property type="entry name" value="CoA-dependent acyltransferases"/>
    <property type="match status" value="8"/>
</dbReference>
<dbReference type="PROSITE" id="PS00012">
    <property type="entry name" value="PHOSPHOPANTETHEINE"/>
    <property type="match status" value="2"/>
</dbReference>
<dbReference type="NCBIfam" id="NF003417">
    <property type="entry name" value="PRK04813.1"/>
    <property type="match status" value="2"/>
</dbReference>
<dbReference type="InterPro" id="IPR010060">
    <property type="entry name" value="NRPS_synth"/>
</dbReference>
<dbReference type="PROSITE" id="PS50075">
    <property type="entry name" value="CARRIER"/>
    <property type="match status" value="2"/>
</dbReference>
<dbReference type="InterPro" id="IPR020806">
    <property type="entry name" value="PKS_PP-bd"/>
</dbReference>
<protein>
    <submittedName>
        <fullName evidence="7">Amino acid adenylation domain-containing protein</fullName>
    </submittedName>
</protein>
<evidence type="ECO:0000256" key="2">
    <source>
        <dbReference type="ARBA" id="ARBA00022450"/>
    </source>
</evidence>
<organism evidence="7 8">
    <name type="scientific">Streptomyces cinnabarinus</name>
    <dbReference type="NCBI Taxonomy" id="67287"/>
    <lineage>
        <taxon>Bacteria</taxon>
        <taxon>Bacillati</taxon>
        <taxon>Actinomycetota</taxon>
        <taxon>Actinomycetes</taxon>
        <taxon>Kitasatosporales</taxon>
        <taxon>Streptomycetaceae</taxon>
        <taxon>Streptomyces</taxon>
    </lineage>
</organism>
<keyword evidence="8" id="KW-1185">Reference proteome</keyword>
<dbReference type="InterPro" id="IPR025110">
    <property type="entry name" value="AMP-bd_C"/>
</dbReference>
<dbReference type="SUPFAM" id="SSF47336">
    <property type="entry name" value="ACP-like"/>
    <property type="match status" value="2"/>
</dbReference>
<evidence type="ECO:0000313" key="7">
    <source>
        <dbReference type="EMBL" id="WAZ26182.1"/>
    </source>
</evidence>
<accession>A0ABY7KSV6</accession>
<dbReference type="PANTHER" id="PTHR45527:SF1">
    <property type="entry name" value="FATTY ACID SYNTHASE"/>
    <property type="match status" value="1"/>
</dbReference>
<keyword evidence="5" id="KW-0045">Antibiotic biosynthesis</keyword>
<dbReference type="EMBL" id="CP114413">
    <property type="protein sequence ID" value="WAZ26182.1"/>
    <property type="molecule type" value="Genomic_DNA"/>
</dbReference>
<dbReference type="CDD" id="cd12116">
    <property type="entry name" value="A_NRPS_Ta1_like"/>
    <property type="match status" value="1"/>
</dbReference>
<dbReference type="Gene3D" id="3.40.50.980">
    <property type="match status" value="4"/>
</dbReference>
<dbReference type="InterPro" id="IPR023213">
    <property type="entry name" value="CAT-like_dom_sf"/>
</dbReference>
<keyword evidence="4" id="KW-0677">Repeat</keyword>
<evidence type="ECO:0000256" key="3">
    <source>
        <dbReference type="ARBA" id="ARBA00022553"/>
    </source>
</evidence>
<dbReference type="Pfam" id="PF00668">
    <property type="entry name" value="Condensation"/>
    <property type="match status" value="4"/>
</dbReference>